<dbReference type="GO" id="GO:0006364">
    <property type="term" value="P:rRNA processing"/>
    <property type="evidence" value="ECO:0007669"/>
    <property type="project" value="UniProtKB-KW"/>
</dbReference>
<organism evidence="6 7">
    <name type="scientific">Silurus asotus</name>
    <name type="common">Amur catfish</name>
    <name type="synonym">Parasilurus asotus</name>
    <dbReference type="NCBI Taxonomy" id="30991"/>
    <lineage>
        <taxon>Eukaryota</taxon>
        <taxon>Metazoa</taxon>
        <taxon>Chordata</taxon>
        <taxon>Craniata</taxon>
        <taxon>Vertebrata</taxon>
        <taxon>Euteleostomi</taxon>
        <taxon>Actinopterygii</taxon>
        <taxon>Neopterygii</taxon>
        <taxon>Teleostei</taxon>
        <taxon>Ostariophysi</taxon>
        <taxon>Siluriformes</taxon>
        <taxon>Siluridae</taxon>
        <taxon>Silurus</taxon>
    </lineage>
</organism>
<keyword evidence="3" id="KW-0698">rRNA processing</keyword>
<dbReference type="InterPro" id="IPR010301">
    <property type="entry name" value="RRP1"/>
</dbReference>
<keyword evidence="7" id="KW-1185">Reference proteome</keyword>
<feature type="compositionally biased region" description="Polar residues" evidence="5">
    <location>
        <begin position="456"/>
        <end position="474"/>
    </location>
</feature>
<evidence type="ECO:0000256" key="1">
    <source>
        <dbReference type="ARBA" id="ARBA00004123"/>
    </source>
</evidence>
<feature type="region of interest" description="Disordered" evidence="5">
    <location>
        <begin position="311"/>
        <end position="337"/>
    </location>
</feature>
<reference evidence="6" key="1">
    <citation type="submission" date="2018-07" db="EMBL/GenBank/DDBJ databases">
        <title>Comparative genomics of catfishes provides insights into carnivory and benthic adaptation.</title>
        <authorList>
            <person name="Zhang Y."/>
            <person name="Wang D."/>
            <person name="Peng Z."/>
            <person name="Zheng S."/>
            <person name="Shao F."/>
            <person name="Tao W."/>
        </authorList>
    </citation>
    <scope>NUCLEOTIDE SEQUENCE</scope>
    <source>
        <strain evidence="6">Chongqing</strain>
    </source>
</reference>
<feature type="compositionally biased region" description="Basic and acidic residues" evidence="5">
    <location>
        <begin position="566"/>
        <end position="600"/>
    </location>
</feature>
<evidence type="ECO:0000256" key="2">
    <source>
        <dbReference type="ARBA" id="ARBA00006374"/>
    </source>
</evidence>
<feature type="region of interest" description="Disordered" evidence="5">
    <location>
        <begin position="236"/>
        <end position="277"/>
    </location>
</feature>
<accession>A0AAD5AIL5</accession>
<keyword evidence="4" id="KW-0539">Nucleus</keyword>
<proteinExistence type="inferred from homology"/>
<dbReference type="EMBL" id="MU551708">
    <property type="protein sequence ID" value="KAI5616986.1"/>
    <property type="molecule type" value="Genomic_DNA"/>
</dbReference>
<comment type="caution">
    <text evidence="6">The sequence shown here is derived from an EMBL/GenBank/DDBJ whole genome shotgun (WGS) entry which is preliminary data.</text>
</comment>
<feature type="region of interest" description="Disordered" evidence="5">
    <location>
        <begin position="522"/>
        <end position="658"/>
    </location>
</feature>
<feature type="region of interest" description="Disordered" evidence="5">
    <location>
        <begin position="451"/>
        <end position="489"/>
    </location>
</feature>
<evidence type="ECO:0000256" key="3">
    <source>
        <dbReference type="ARBA" id="ARBA00022552"/>
    </source>
</evidence>
<dbReference type="Proteomes" id="UP001205998">
    <property type="component" value="Unassembled WGS sequence"/>
</dbReference>
<dbReference type="Pfam" id="PF05997">
    <property type="entry name" value="Nop52"/>
    <property type="match status" value="1"/>
</dbReference>
<name>A0AAD5AIL5_SILAS</name>
<protein>
    <submittedName>
        <fullName evidence="6">Ribosomal RNA processing protein 1-like A-like</fullName>
    </submittedName>
</protein>
<evidence type="ECO:0000256" key="5">
    <source>
        <dbReference type="SAM" id="MobiDB-lite"/>
    </source>
</evidence>
<comment type="subcellular location">
    <subcellularLocation>
        <location evidence="1">Nucleus</location>
    </subcellularLocation>
</comment>
<sequence length="805" mass="90797">MAPVQQELEINLAQRLASNEKSIRSKALKTLRKYINLRSQKIEGGFTAEDLLKIWKGLFYCLWMQDKPLLQLVRFMFRQAFEILKRREWESSVVNQFLQIFTKQLLQNTEHVPKGLMLHILDLYMNELAQVGSTELTAEQNLTFIDPFCKTMAKTKDRLLLTFISKNIFRTIVDHAPYAIEDLMMELQLAGGDDSDSELASSEVEEEEIVKKGGLKNMAPKETKVKKVNGIFPQIKDNCDPSDRSDEELFDNKKSKKKKRRNESLRTGDEMVAKKSKAACQDKEKPCALLSQPTKNFKKTKRGFEENKKCTDTDKAMDTSHIPLETGGTPREQDLTKKGVVDGQLKFSEIADHETVSQCMESDSQHHLEAGISLKKKRKSKALKKISKNLREDGTNEFHLNLKESEGEPNTDDCEEAVMKQTSFKPMSGIRCTQTSTDINALGQSYANHKPEMTSHAESSVETQQAKCGISLTQEKTKKKKKKRMSEVEKMNPEISGLILEITPEEISLQSQLESSAVAFYKEPNARDKLKKQCTPQKVDKDDNAAQSQLGTSASQKKMNRKKLKSSLEDEAIRSILEDTNQHNNDEISRHSYPTSKEDCATQSRPMASATKKKKGKGKQTFSNQEDLEAKNQSDTTCKNNKILKKQESQPVKETNNKNIFENAANESAESVVPDHSTEMNSVTPMKIGKKKRKLQTDEAEMSQNNEHVGNEISGKNYKIRGIVTPKKLKMGKASPKSDFVSFQGLIKPPTPLFCKTEPKHSTPLTSIKVVLVRIQGAAAVDSGVFQILVDNFLQQSFNHSTDDG</sequence>
<dbReference type="PANTHER" id="PTHR13026">
    <property type="entry name" value="NNP-1 PROTEIN NOVEL NUCLEAR PROTEIN 1 NOP52"/>
    <property type="match status" value="1"/>
</dbReference>
<comment type="similarity">
    <text evidence="2">Belongs to the RRP1 family.</text>
</comment>
<dbReference type="GO" id="GO:0030688">
    <property type="term" value="C:preribosome, small subunit precursor"/>
    <property type="evidence" value="ECO:0007669"/>
    <property type="project" value="InterPro"/>
</dbReference>
<feature type="compositionally biased region" description="Basic and acidic residues" evidence="5">
    <location>
        <begin position="262"/>
        <end position="273"/>
    </location>
</feature>
<dbReference type="AlphaFoldDB" id="A0AAD5AIL5"/>
<evidence type="ECO:0000313" key="6">
    <source>
        <dbReference type="EMBL" id="KAI5616986.1"/>
    </source>
</evidence>
<evidence type="ECO:0000313" key="7">
    <source>
        <dbReference type="Proteomes" id="UP001205998"/>
    </source>
</evidence>
<evidence type="ECO:0000256" key="4">
    <source>
        <dbReference type="ARBA" id="ARBA00023242"/>
    </source>
</evidence>
<dbReference type="GO" id="GO:0005634">
    <property type="term" value="C:nucleus"/>
    <property type="evidence" value="ECO:0007669"/>
    <property type="project" value="UniProtKB-SubCell"/>
</dbReference>
<feature type="compositionally biased region" description="Polar residues" evidence="5">
    <location>
        <begin position="649"/>
        <end position="658"/>
    </location>
</feature>
<feature type="compositionally biased region" description="Polar residues" evidence="5">
    <location>
        <begin position="620"/>
        <end position="640"/>
    </location>
</feature>
<feature type="compositionally biased region" description="Polar residues" evidence="5">
    <location>
        <begin position="545"/>
        <end position="557"/>
    </location>
</feature>
<gene>
    <name evidence="6" type="ORF">C0J50_23460</name>
</gene>
<dbReference type="PANTHER" id="PTHR13026:SF0">
    <property type="entry name" value="RIBOSOMAL RNA PROCESSING 1B"/>
    <property type="match status" value="1"/>
</dbReference>